<dbReference type="Proteomes" id="UP000649617">
    <property type="component" value="Unassembled WGS sequence"/>
</dbReference>
<evidence type="ECO:0000313" key="3">
    <source>
        <dbReference type="Proteomes" id="UP000649617"/>
    </source>
</evidence>
<name>A0A812WF59_SYMPI</name>
<keyword evidence="3" id="KW-1185">Reference proteome</keyword>
<accession>A0A812WF59</accession>
<dbReference type="AlphaFoldDB" id="A0A812WF59"/>
<feature type="compositionally biased region" description="Basic and acidic residues" evidence="1">
    <location>
        <begin position="955"/>
        <end position="964"/>
    </location>
</feature>
<dbReference type="OrthoDB" id="445038at2759"/>
<feature type="region of interest" description="Disordered" evidence="1">
    <location>
        <begin position="943"/>
        <end position="964"/>
    </location>
</feature>
<feature type="region of interest" description="Disordered" evidence="1">
    <location>
        <begin position="462"/>
        <end position="487"/>
    </location>
</feature>
<comment type="caution">
    <text evidence="2">The sequence shown here is derived from an EMBL/GenBank/DDBJ whole genome shotgun (WGS) entry which is preliminary data.</text>
</comment>
<feature type="compositionally biased region" description="Basic and acidic residues" evidence="1">
    <location>
        <begin position="462"/>
        <end position="476"/>
    </location>
</feature>
<dbReference type="EMBL" id="CAJNIZ010043872">
    <property type="protein sequence ID" value="CAE7671348.1"/>
    <property type="molecule type" value="Genomic_DNA"/>
</dbReference>
<organism evidence="2 3">
    <name type="scientific">Symbiodinium pilosum</name>
    <name type="common">Dinoflagellate</name>
    <dbReference type="NCBI Taxonomy" id="2952"/>
    <lineage>
        <taxon>Eukaryota</taxon>
        <taxon>Sar</taxon>
        <taxon>Alveolata</taxon>
        <taxon>Dinophyceae</taxon>
        <taxon>Suessiales</taxon>
        <taxon>Symbiodiniaceae</taxon>
        <taxon>Symbiodinium</taxon>
    </lineage>
</organism>
<protein>
    <submittedName>
        <fullName evidence="2">LAMA2 protein</fullName>
    </submittedName>
</protein>
<reference evidence="2" key="1">
    <citation type="submission" date="2021-02" db="EMBL/GenBank/DDBJ databases">
        <authorList>
            <person name="Dougan E. K."/>
            <person name="Rhodes N."/>
            <person name="Thang M."/>
            <person name="Chan C."/>
        </authorList>
    </citation>
    <scope>NUCLEOTIDE SEQUENCE</scope>
</reference>
<evidence type="ECO:0000256" key="1">
    <source>
        <dbReference type="SAM" id="MobiDB-lite"/>
    </source>
</evidence>
<proteinExistence type="predicted"/>
<sequence length="964" mass="106309">MAGGAVEHSLEYGGAVGLGSVSAQKLWKNTAEESEPRPLQIEYNSGMSIEDSEICEDLGLPGHQKVAETVFEDPEEANIRPRLLVPLQSVLGLKALCEREYIRTETVTEMLNQCRTAYYKELLYLREQLILAAEPEKQMLLASVQNYEVYYFNPPAYVDEDLKEYMMNCSRWTHKKLIEENYELQMKLAGQEDVFENADFCLKGLLRRHGTYRMFKTMHNIVRNAKDLFNPEDMIRKKETEGLKPIDELQAAVIEVFPNLKAKEDNSAILLAEIEELQKSVTDLRAELAKVKDLLEKERSRADDLSRQCEEHMKNKPAAAQVEVVKEVDNEATLEELRQMKDLKQRLEQEAQAQARRLHKQVEEFAAAKSLQPGHASADPSKLVPKLDEAILEAEQLLQAAASLTSQVTVSKVQATTKQVVDRSAEEKALKEVQQLKQQLEVLTAKLAAAEKREQDALQKLKELQNKKPEKVERPESAGPAVPGDYDELKDRLERKLARIAELEADLDQAKRDLRAANRKVEEQELLLQERARKDAEKAKQMSDLMEKLRKSEEEAENLAGKLYKAQEKIKKLKEEIRELKNKLGIAVQESEEEEEEEVDNSPHFMSRYYLRAKNSGKPRWMLLSEDAKLKSQRTEHMQQQAHHSVSSNFQAANALQFLRRAPSSESQKPRGVRLQYGDTQEWYPPEMGMGMGGFGDGTPHAPHAGGFSRQSSFQMGHTFTDGSAASPGGRRLMTSGSTTFSPGDASPQQFHSFSRQGTASMAGFGRNQAGSPLMAGGNSRQSTPTGSALVHPMLGMPQGLPQGPLQGLPQGLPQGLAQGLPQGMSFSGSRAAAPAGTGSWQVSGPGMSTSGLSYRPGLAPSGSYSSYHIVGQRQGTPPTGVAELLGGPRVAASFSPTSAGAGEIAASARSNMQGTVIQGTATSTHASSVLPPQVRQNATVEGFGSTTPALPHRTLTDEMKSIA</sequence>
<gene>
    <name evidence="2" type="primary">LAMA2</name>
    <name evidence="2" type="ORF">SPIL2461_LOCUS18522</name>
</gene>
<evidence type="ECO:0000313" key="2">
    <source>
        <dbReference type="EMBL" id="CAE7671348.1"/>
    </source>
</evidence>